<feature type="domain" description="RGS" evidence="4">
    <location>
        <begin position="388"/>
        <end position="503"/>
    </location>
</feature>
<name>A0A6A4VLE9_AMPAM</name>
<dbReference type="SUPFAM" id="SSF64268">
    <property type="entry name" value="PX domain"/>
    <property type="match status" value="1"/>
</dbReference>
<dbReference type="InterPro" id="IPR044926">
    <property type="entry name" value="RGS_subdomain_2"/>
</dbReference>
<dbReference type="Pfam" id="PF00615">
    <property type="entry name" value="RGS"/>
    <property type="match status" value="1"/>
</dbReference>
<dbReference type="InterPro" id="IPR003114">
    <property type="entry name" value="Phox_assoc"/>
</dbReference>
<dbReference type="PANTHER" id="PTHR22775:SF48">
    <property type="entry name" value="SORTING NEXIN-25"/>
    <property type="match status" value="1"/>
</dbReference>
<keyword evidence="3" id="KW-0812">Transmembrane</keyword>
<dbReference type="SMART" id="SM00313">
    <property type="entry name" value="PXA"/>
    <property type="match status" value="1"/>
</dbReference>
<dbReference type="Pfam" id="PF00787">
    <property type="entry name" value="PX"/>
    <property type="match status" value="1"/>
</dbReference>
<keyword evidence="3" id="KW-0472">Membrane</keyword>
<dbReference type="AlphaFoldDB" id="A0A6A4VLE9"/>
<reference evidence="7 8" key="1">
    <citation type="submission" date="2019-07" db="EMBL/GenBank/DDBJ databases">
        <title>Draft genome assembly of a fouling barnacle, Amphibalanus amphitrite (Darwin, 1854): The first reference genome for Thecostraca.</title>
        <authorList>
            <person name="Kim W."/>
        </authorList>
    </citation>
    <scope>NUCLEOTIDE SEQUENCE [LARGE SCALE GENOMIC DNA]</scope>
    <source>
        <strain evidence="7">SNU_AA5</strain>
        <tissue evidence="7">Soma without cirri and trophi</tissue>
    </source>
</reference>
<keyword evidence="8" id="KW-1185">Reference proteome</keyword>
<evidence type="ECO:0000256" key="3">
    <source>
        <dbReference type="SAM" id="Phobius"/>
    </source>
</evidence>
<keyword evidence="3" id="KW-1133">Transmembrane helix</keyword>
<evidence type="ECO:0000259" key="6">
    <source>
        <dbReference type="PROSITE" id="PS51207"/>
    </source>
</evidence>
<feature type="region of interest" description="Disordered" evidence="2">
    <location>
        <begin position="644"/>
        <end position="665"/>
    </location>
</feature>
<dbReference type="EMBL" id="VIIS01001652">
    <property type="protein sequence ID" value="KAF0294895.1"/>
    <property type="molecule type" value="Genomic_DNA"/>
</dbReference>
<evidence type="ECO:0000256" key="1">
    <source>
        <dbReference type="ARBA" id="ARBA00010883"/>
    </source>
</evidence>
<dbReference type="InterPro" id="IPR016137">
    <property type="entry name" value="RGS"/>
</dbReference>
<evidence type="ECO:0000259" key="5">
    <source>
        <dbReference type="PROSITE" id="PS50195"/>
    </source>
</evidence>
<dbReference type="InterPro" id="IPR036305">
    <property type="entry name" value="RGS_sf"/>
</dbReference>
<sequence length="964" mass="108996">MNRSLLAASGAVLAGCVISGSALDWWPRLLFSLACLLTVVVGAILAVWVHIKLGQPQKVTIKRPVPVDHVKNALKCGSQQDKTSGYQRPPIVSRAVDEVLAEIVSHVVDDFFSSWYSQLAFEPDLQAQAIKNEIWESLRRLQDRLNAIDHVNFIATDVFNKIKQHFQRIRIAHEMSDGKTTLPMYTLVSYLANPERELQFLRSVAEVVIMILLPPDYSRCVPVRQLLRETLACHVFQPAIDLLCDPDFINQKVYEYVHHHQLWRELHQRTYTYAASYEDFIGIIQESNDVDELKHIRFNIVTEIMQATTINNLKRARGMKLTQDRRPQGSSKGDLLQARNLKRYINQLTYAKTQCEKRIKSVGGMGYLTEIDSPESSDSQLIGRKVLSFGVIMESAYARRYLLRYLESEGQENLLLFWNAVNELRTCRKHMLHALGAEIYQTYLAGIYGVIRLDKVSLKRIESFLIGDRGPEIFLELQEEVQSQLENKHYHRFLVSPLYNKMMLDAEEAGIDFINATVANHEDHPEGLGSEMGDTNLSDHSSFARLKLDQLAEKLRTKSQALEAMKTGTRPDPKMVSILEQEVDNLAGERRELEAHIERTDVWTQHLGHWTADVHSAEVLEEKDMPVFVLVVYLVASPAGAAEAADATSPDEPGSPADPAAGKRPLDALLDNQRGWVVIRRLTDLLHVHGKLCQISPSLKSAELPPLPSKSLFSKGCDRAYLERAKIKVQNYLTMVLADQRLNKSEVIYTFLSPSPEHLLFPGTSQKKSTFFSIFKGSGGAADDGGAESDDDDILFLDGADARPEVRDDFAEPLYGLIAEVFDLSGKWLRKTLMSFVQITYGRTISRQIRDTLSWCFSESQLLYYATTLREACWPGGKRPPPAPPRSQQDMERTRQETRELLVNNVPELLTNLLGLHNSRLGGVKVFETLQDVRLNKHLFYTVLEAFIPQLFPELGAGPHTTNV</sequence>
<gene>
    <name evidence="7" type="primary">SNX25_0</name>
    <name evidence="7" type="ORF">FJT64_007527</name>
</gene>
<dbReference type="Pfam" id="PF02194">
    <property type="entry name" value="PXA"/>
    <property type="match status" value="1"/>
</dbReference>
<dbReference type="Proteomes" id="UP000440578">
    <property type="component" value="Unassembled WGS sequence"/>
</dbReference>
<proteinExistence type="inferred from homology"/>
<dbReference type="PROSITE" id="PS51207">
    <property type="entry name" value="PXA"/>
    <property type="match status" value="1"/>
</dbReference>
<dbReference type="PANTHER" id="PTHR22775">
    <property type="entry name" value="SORTING NEXIN"/>
    <property type="match status" value="1"/>
</dbReference>
<organism evidence="7 8">
    <name type="scientific">Amphibalanus amphitrite</name>
    <name type="common">Striped barnacle</name>
    <name type="synonym">Balanus amphitrite</name>
    <dbReference type="NCBI Taxonomy" id="1232801"/>
    <lineage>
        <taxon>Eukaryota</taxon>
        <taxon>Metazoa</taxon>
        <taxon>Ecdysozoa</taxon>
        <taxon>Arthropoda</taxon>
        <taxon>Crustacea</taxon>
        <taxon>Multicrustacea</taxon>
        <taxon>Cirripedia</taxon>
        <taxon>Thoracica</taxon>
        <taxon>Thoracicalcarea</taxon>
        <taxon>Balanomorpha</taxon>
        <taxon>Balanoidea</taxon>
        <taxon>Balanidae</taxon>
        <taxon>Amphibalaninae</taxon>
        <taxon>Amphibalanus</taxon>
    </lineage>
</organism>
<protein>
    <submittedName>
        <fullName evidence="7">Sorting nexin-25</fullName>
    </submittedName>
</protein>
<evidence type="ECO:0000256" key="2">
    <source>
        <dbReference type="SAM" id="MobiDB-lite"/>
    </source>
</evidence>
<evidence type="ECO:0000313" key="7">
    <source>
        <dbReference type="EMBL" id="KAF0294895.1"/>
    </source>
</evidence>
<dbReference type="InterPro" id="IPR001683">
    <property type="entry name" value="PX_dom"/>
</dbReference>
<dbReference type="GO" id="GO:0035091">
    <property type="term" value="F:phosphatidylinositol binding"/>
    <property type="evidence" value="ECO:0007669"/>
    <property type="project" value="InterPro"/>
</dbReference>
<feature type="transmembrane region" description="Helical" evidence="3">
    <location>
        <begin position="29"/>
        <end position="49"/>
    </location>
</feature>
<feature type="region of interest" description="Disordered" evidence="2">
    <location>
        <begin position="876"/>
        <end position="895"/>
    </location>
</feature>
<comment type="similarity">
    <text evidence="1">Belongs to the sorting nexin family.</text>
</comment>
<dbReference type="PROSITE" id="PS51257">
    <property type="entry name" value="PROKAR_LIPOPROTEIN"/>
    <property type="match status" value="1"/>
</dbReference>
<feature type="domain" description="PXA" evidence="6">
    <location>
        <begin position="93"/>
        <end position="261"/>
    </location>
</feature>
<comment type="caution">
    <text evidence="7">The sequence shown here is derived from an EMBL/GenBank/DDBJ whole genome shotgun (WGS) entry which is preliminary data.</text>
</comment>
<evidence type="ECO:0000313" key="8">
    <source>
        <dbReference type="Proteomes" id="UP000440578"/>
    </source>
</evidence>
<accession>A0A6A4VLE9</accession>
<dbReference type="InterPro" id="IPR013937">
    <property type="entry name" value="Sorting_nexin_C"/>
</dbReference>
<dbReference type="PROSITE" id="PS50132">
    <property type="entry name" value="RGS"/>
    <property type="match status" value="1"/>
</dbReference>
<dbReference type="Pfam" id="PF08628">
    <property type="entry name" value="Nexin_C"/>
    <property type="match status" value="1"/>
</dbReference>
<feature type="domain" description="PX" evidence="5">
    <location>
        <begin position="611"/>
        <end position="759"/>
    </location>
</feature>
<dbReference type="Gene3D" id="1.10.167.10">
    <property type="entry name" value="Regulator of G-protein Signalling 4, domain 2"/>
    <property type="match status" value="1"/>
</dbReference>
<dbReference type="OrthoDB" id="120967at2759"/>
<evidence type="ECO:0000259" key="4">
    <source>
        <dbReference type="PROSITE" id="PS50132"/>
    </source>
</evidence>
<dbReference type="Gene3D" id="3.30.1520.10">
    <property type="entry name" value="Phox-like domain"/>
    <property type="match status" value="1"/>
</dbReference>
<dbReference type="SMART" id="SM00315">
    <property type="entry name" value="RGS"/>
    <property type="match status" value="1"/>
</dbReference>
<dbReference type="PROSITE" id="PS50195">
    <property type="entry name" value="PX"/>
    <property type="match status" value="1"/>
</dbReference>
<dbReference type="SUPFAM" id="SSF48097">
    <property type="entry name" value="Regulator of G-protein signaling, RGS"/>
    <property type="match status" value="1"/>
</dbReference>
<dbReference type="InterPro" id="IPR036871">
    <property type="entry name" value="PX_dom_sf"/>
</dbReference>